<evidence type="ECO:0000256" key="2">
    <source>
        <dbReference type="ARBA" id="ARBA00005268"/>
    </source>
</evidence>
<keyword evidence="8" id="KW-1185">Reference proteome</keyword>
<evidence type="ECO:0000313" key="7">
    <source>
        <dbReference type="EMBL" id="RNL75316.1"/>
    </source>
</evidence>
<dbReference type="PANTHER" id="PTHR30028">
    <property type="entry name" value="UPF0014 INNER MEMBRANE PROTEIN YBBM-RELATED"/>
    <property type="match status" value="1"/>
</dbReference>
<feature type="transmembrane region" description="Helical" evidence="6">
    <location>
        <begin position="88"/>
        <end position="108"/>
    </location>
</feature>
<comment type="caution">
    <text evidence="7">The sequence shown here is derived from an EMBL/GenBank/DDBJ whole genome shotgun (WGS) entry which is preliminary data.</text>
</comment>
<dbReference type="PANTHER" id="PTHR30028:SF0">
    <property type="entry name" value="PROTEIN ALUMINUM SENSITIVE 3"/>
    <property type="match status" value="1"/>
</dbReference>
<dbReference type="Proteomes" id="UP000277094">
    <property type="component" value="Unassembled WGS sequence"/>
</dbReference>
<dbReference type="OrthoDB" id="3212530at2"/>
<dbReference type="EMBL" id="RJSG01000006">
    <property type="protein sequence ID" value="RNL75316.1"/>
    <property type="molecule type" value="Genomic_DNA"/>
</dbReference>
<dbReference type="InterPro" id="IPR005226">
    <property type="entry name" value="UPF0014_fam"/>
</dbReference>
<comment type="similarity">
    <text evidence="2">Belongs to the UPF0014 family.</text>
</comment>
<accession>A0A3N0DIU1</accession>
<dbReference type="RefSeq" id="WP_123235501.1">
    <property type="nucleotide sequence ID" value="NZ_RJSG01000006.1"/>
</dbReference>
<dbReference type="GO" id="GO:0005886">
    <property type="term" value="C:plasma membrane"/>
    <property type="evidence" value="ECO:0007669"/>
    <property type="project" value="TreeGrafter"/>
</dbReference>
<evidence type="ECO:0000313" key="8">
    <source>
        <dbReference type="Proteomes" id="UP000277094"/>
    </source>
</evidence>
<dbReference type="Pfam" id="PF03649">
    <property type="entry name" value="UPF0014"/>
    <property type="match status" value="1"/>
</dbReference>
<evidence type="ECO:0000256" key="3">
    <source>
        <dbReference type="ARBA" id="ARBA00022692"/>
    </source>
</evidence>
<keyword evidence="4 6" id="KW-1133">Transmembrane helix</keyword>
<name>A0A3N0DIU1_9ACTN</name>
<dbReference type="AlphaFoldDB" id="A0A3N0DIU1"/>
<sequence length="252" mass="26165">MTIDPGWQVGLALALLLALALVTHLYAGYGLARSALIAGVRALAQLAIVALLIKAVIDNLALSWLFVLAMFAMGVLTTSKRIEAPQAWLWSAAAMAAGIAPVLLIVLGSGAVPFQGIAIIPVAGIIVGNAMTANTLCGRRSFAALREEHAQYEASLSLGMRPADAIDLSIHRRAPEALLPGLDQVTTTGIVTLPGAFIGVMLGGGSPVQAATAQLLVLFGIMAAQTITVVVGEHLIEGRRLLPEDLRVSLID</sequence>
<evidence type="ECO:0000256" key="6">
    <source>
        <dbReference type="SAM" id="Phobius"/>
    </source>
</evidence>
<evidence type="ECO:0000256" key="5">
    <source>
        <dbReference type="ARBA" id="ARBA00023136"/>
    </source>
</evidence>
<reference evidence="7 8" key="1">
    <citation type="submission" date="2018-11" db="EMBL/GenBank/DDBJ databases">
        <authorList>
            <person name="Li F."/>
        </authorList>
    </citation>
    <scope>NUCLEOTIDE SEQUENCE [LARGE SCALE GENOMIC DNA]</scope>
    <source>
        <strain evidence="7 8">KIS18-7</strain>
    </source>
</reference>
<proteinExistence type="inferred from homology"/>
<keyword evidence="3 6" id="KW-0812">Transmembrane</keyword>
<keyword evidence="5 6" id="KW-0472">Membrane</keyword>
<protein>
    <submittedName>
        <fullName evidence="7">ABC transporter permease</fullName>
    </submittedName>
</protein>
<feature type="transmembrane region" description="Helical" evidence="6">
    <location>
        <begin position="6"/>
        <end position="27"/>
    </location>
</feature>
<evidence type="ECO:0000256" key="1">
    <source>
        <dbReference type="ARBA" id="ARBA00004141"/>
    </source>
</evidence>
<feature type="transmembrane region" description="Helical" evidence="6">
    <location>
        <begin position="114"/>
        <end position="137"/>
    </location>
</feature>
<comment type="subcellular location">
    <subcellularLocation>
        <location evidence="1">Membrane</location>
        <topology evidence="1">Multi-pass membrane protein</topology>
    </subcellularLocation>
</comment>
<gene>
    <name evidence="7" type="ORF">EFL95_17980</name>
</gene>
<organism evidence="7 8">
    <name type="scientific">Nocardioides marmorisolisilvae</name>
    <dbReference type="NCBI Taxonomy" id="1542737"/>
    <lineage>
        <taxon>Bacteria</taxon>
        <taxon>Bacillati</taxon>
        <taxon>Actinomycetota</taxon>
        <taxon>Actinomycetes</taxon>
        <taxon>Propionibacteriales</taxon>
        <taxon>Nocardioidaceae</taxon>
        <taxon>Nocardioides</taxon>
    </lineage>
</organism>
<evidence type="ECO:0000256" key="4">
    <source>
        <dbReference type="ARBA" id="ARBA00022989"/>
    </source>
</evidence>